<name>A0A0C3DFZ3_9AGAM</name>
<sequence>MRAGFIRGPQCCAKSPPVSWIRRFPGQPDRVNTSKTSRRCFEVFAGGCAVWACPSLNLDAAALTPESNDSIGTFGIISAWLRRSGGYPMRI</sequence>
<dbReference type="InParanoid" id="A0A0C3DFZ3"/>
<proteinExistence type="predicted"/>
<accession>A0A0C3DFZ3</accession>
<reference evidence="1 2" key="1">
    <citation type="submission" date="2014-04" db="EMBL/GenBank/DDBJ databases">
        <authorList>
            <consortium name="DOE Joint Genome Institute"/>
            <person name="Kuo A."/>
            <person name="Kohler A."/>
            <person name="Nagy L.G."/>
            <person name="Floudas D."/>
            <person name="Copeland A."/>
            <person name="Barry K.W."/>
            <person name="Cichocki N."/>
            <person name="Veneault-Fourrey C."/>
            <person name="LaButti K."/>
            <person name="Lindquist E.A."/>
            <person name="Lipzen A."/>
            <person name="Lundell T."/>
            <person name="Morin E."/>
            <person name="Murat C."/>
            <person name="Sun H."/>
            <person name="Tunlid A."/>
            <person name="Henrissat B."/>
            <person name="Grigoriev I.V."/>
            <person name="Hibbett D.S."/>
            <person name="Martin F."/>
            <person name="Nordberg H.P."/>
            <person name="Cantor M.N."/>
            <person name="Hua S.X."/>
        </authorList>
    </citation>
    <scope>NUCLEOTIDE SEQUENCE [LARGE SCALE GENOMIC DNA]</scope>
    <source>
        <strain evidence="1 2">Foug A</strain>
    </source>
</reference>
<gene>
    <name evidence="1" type="ORF">SCLCIDRAFT_30455</name>
</gene>
<dbReference type="HOGENOM" id="CLU_2428344_0_0_1"/>
<dbReference type="EMBL" id="KN822137">
    <property type="protein sequence ID" value="KIM55294.1"/>
    <property type="molecule type" value="Genomic_DNA"/>
</dbReference>
<dbReference type="AlphaFoldDB" id="A0A0C3DFZ3"/>
<reference evidence="2" key="2">
    <citation type="submission" date="2015-01" db="EMBL/GenBank/DDBJ databases">
        <title>Evolutionary Origins and Diversification of the Mycorrhizal Mutualists.</title>
        <authorList>
            <consortium name="DOE Joint Genome Institute"/>
            <consortium name="Mycorrhizal Genomics Consortium"/>
            <person name="Kohler A."/>
            <person name="Kuo A."/>
            <person name="Nagy L.G."/>
            <person name="Floudas D."/>
            <person name="Copeland A."/>
            <person name="Barry K.W."/>
            <person name="Cichocki N."/>
            <person name="Veneault-Fourrey C."/>
            <person name="LaButti K."/>
            <person name="Lindquist E.A."/>
            <person name="Lipzen A."/>
            <person name="Lundell T."/>
            <person name="Morin E."/>
            <person name="Murat C."/>
            <person name="Riley R."/>
            <person name="Ohm R."/>
            <person name="Sun H."/>
            <person name="Tunlid A."/>
            <person name="Henrissat B."/>
            <person name="Grigoriev I.V."/>
            <person name="Hibbett D.S."/>
            <person name="Martin F."/>
        </authorList>
    </citation>
    <scope>NUCLEOTIDE SEQUENCE [LARGE SCALE GENOMIC DNA]</scope>
    <source>
        <strain evidence="2">Foug A</strain>
    </source>
</reference>
<evidence type="ECO:0000313" key="2">
    <source>
        <dbReference type="Proteomes" id="UP000053989"/>
    </source>
</evidence>
<organism evidence="1 2">
    <name type="scientific">Scleroderma citrinum Foug A</name>
    <dbReference type="NCBI Taxonomy" id="1036808"/>
    <lineage>
        <taxon>Eukaryota</taxon>
        <taxon>Fungi</taxon>
        <taxon>Dikarya</taxon>
        <taxon>Basidiomycota</taxon>
        <taxon>Agaricomycotina</taxon>
        <taxon>Agaricomycetes</taxon>
        <taxon>Agaricomycetidae</taxon>
        <taxon>Boletales</taxon>
        <taxon>Sclerodermatineae</taxon>
        <taxon>Sclerodermataceae</taxon>
        <taxon>Scleroderma</taxon>
    </lineage>
</organism>
<evidence type="ECO:0000313" key="1">
    <source>
        <dbReference type="EMBL" id="KIM55294.1"/>
    </source>
</evidence>
<dbReference type="Proteomes" id="UP000053989">
    <property type="component" value="Unassembled WGS sequence"/>
</dbReference>
<protein>
    <submittedName>
        <fullName evidence="1">Uncharacterized protein</fullName>
    </submittedName>
</protein>
<keyword evidence="2" id="KW-1185">Reference proteome</keyword>